<dbReference type="PRINTS" id="PR00038">
    <property type="entry name" value="HTHLUXR"/>
</dbReference>
<dbReference type="Proteomes" id="UP001589810">
    <property type="component" value="Unassembled WGS sequence"/>
</dbReference>
<dbReference type="Gene3D" id="1.25.40.10">
    <property type="entry name" value="Tetratricopeptide repeat domain"/>
    <property type="match status" value="1"/>
</dbReference>
<evidence type="ECO:0000313" key="3">
    <source>
        <dbReference type="Proteomes" id="UP001589810"/>
    </source>
</evidence>
<gene>
    <name evidence="2" type="ORF">ACFFH7_42015</name>
</gene>
<dbReference type="SMART" id="SM00421">
    <property type="entry name" value="HTH_LUXR"/>
    <property type="match status" value="1"/>
</dbReference>
<dbReference type="RefSeq" id="WP_273938022.1">
    <property type="nucleotide sequence ID" value="NZ_CP097263.1"/>
</dbReference>
<dbReference type="Gene3D" id="3.40.50.300">
    <property type="entry name" value="P-loop containing nucleotide triphosphate hydrolases"/>
    <property type="match status" value="1"/>
</dbReference>
<dbReference type="EMBL" id="JBHLUD010000015">
    <property type="protein sequence ID" value="MFC0548143.1"/>
    <property type="molecule type" value="Genomic_DNA"/>
</dbReference>
<dbReference type="SUPFAM" id="SSF46894">
    <property type="entry name" value="C-terminal effector domain of the bipartite response regulators"/>
    <property type="match status" value="1"/>
</dbReference>
<dbReference type="InterPro" id="IPR016032">
    <property type="entry name" value="Sig_transdc_resp-reg_C-effctor"/>
</dbReference>
<evidence type="ECO:0000259" key="1">
    <source>
        <dbReference type="PROSITE" id="PS50043"/>
    </source>
</evidence>
<feature type="domain" description="HTH luxR-type" evidence="1">
    <location>
        <begin position="924"/>
        <end position="989"/>
    </location>
</feature>
<protein>
    <submittedName>
        <fullName evidence="2">LuxR C-terminal-related transcriptional regulator</fullName>
    </submittedName>
</protein>
<dbReference type="Pfam" id="PF00196">
    <property type="entry name" value="GerE"/>
    <property type="match status" value="1"/>
</dbReference>
<dbReference type="SUPFAM" id="SSF52540">
    <property type="entry name" value="P-loop containing nucleoside triphosphate hydrolases"/>
    <property type="match status" value="1"/>
</dbReference>
<dbReference type="InterPro" id="IPR058852">
    <property type="entry name" value="HTH_77"/>
</dbReference>
<dbReference type="Pfam" id="PF25872">
    <property type="entry name" value="HTH_77"/>
    <property type="match status" value="1"/>
</dbReference>
<reference evidence="2 3" key="1">
    <citation type="submission" date="2024-09" db="EMBL/GenBank/DDBJ databases">
        <authorList>
            <person name="Sun Q."/>
            <person name="Mori K."/>
        </authorList>
    </citation>
    <scope>NUCLEOTIDE SEQUENCE [LARGE SCALE GENOMIC DNA]</scope>
    <source>
        <strain evidence="2 3">TBRC 1432</strain>
    </source>
</reference>
<dbReference type="InterPro" id="IPR000792">
    <property type="entry name" value="Tscrpt_reg_LuxR_C"/>
</dbReference>
<dbReference type="InterPro" id="IPR029787">
    <property type="entry name" value="Nucleotide_cyclase"/>
</dbReference>
<name>A0ABV6N6I2_9PSEU</name>
<evidence type="ECO:0000313" key="2">
    <source>
        <dbReference type="EMBL" id="MFC0548143.1"/>
    </source>
</evidence>
<dbReference type="PROSITE" id="PS00622">
    <property type="entry name" value="HTH_LUXR_1"/>
    <property type="match status" value="1"/>
</dbReference>
<dbReference type="SUPFAM" id="SSF48452">
    <property type="entry name" value="TPR-like"/>
    <property type="match status" value="1"/>
</dbReference>
<sequence>MSVTYLVADLDPLGAAGPNDPAQATRKRLELLLDATNGAFVAAAAAVEAAAELRRAFAEEDEPQAGRLRVALHTGDEGEPTIRRARRLCEIANGGQTLLTAATAAGLHRMRLHDLGVHRLRDLLSPIRLYAIDDDTPPRSLDQVPNNLPVQFTSFVGRQAELSALRTLLLGERLVTLAGPGGSGKTRLAAQLAANHSEFWPQGAWWADLSELTDPALVADAVADAVGALVGSGRLAPQLRTSRLMLALDNCEQVLDGVADLAAELLRSCPEVTVLATSREPLGIPGEVVWRVPPIAADEAQALFVERARLVVPGFEPDEASRAAVASMCERLDGMPLALELAAAWLRTLTPQQINDGLDDRFSLLTRGPRGVASRQQTLAASVQWSHDLLDDTERTVLRRLAVFHGGFTLDAARAVADRDVLITLAGLVDKSLVVAEDGRYRLLETIREYASDRLEEAGEEEATRDRHLDHFLAYVTEDSSPDKDSWRIRMRVEYGNLRAALEWGLTAADPAKGRRLAAGLPWLWHLHGPGHEGIDFLRRAVDRDPADTSPLQSRLLTGIALVTDVAGPVDLGYDVLDRALKFAADERDRGLPLVLQGVGRIFGDLDGAWRQSLAALASAEISDDEFVRDSSLALQGIVLHLRDDHEQAVPLLASSSAELLRRGDRGVAATALCFRAMSALLTGELDLARDVAEEAVRIAAPLGDYNRVGTTRSMLATVHSCTGDTDAGLALMEPVLTLVRNADRPVVVPGMAVAMGSLHLARSEFAEAEPWLREAAAPTEHVSCIAVQSLPPLAAALIGLDRRDEAKALLDRAVTMAGELRMHRVLADAYEQQGFLSGDPDLHHQALAIRVTHGLRLACVDSLDAIGGLIGADHVLASATALRERMGYPRRAPVAPHATNSTLMALDEAVEYLRRTRGPRSRPSSGWHSLTPTELSVARLVVEGLNNPDIAARLFMSRGTVKTHLSHIFTKLGVGNRTELATVAAGRLAGGNQ</sequence>
<dbReference type="InterPro" id="IPR011990">
    <property type="entry name" value="TPR-like_helical_dom_sf"/>
</dbReference>
<organism evidence="2 3">
    <name type="scientific">Kutzneria chonburiensis</name>
    <dbReference type="NCBI Taxonomy" id="1483604"/>
    <lineage>
        <taxon>Bacteria</taxon>
        <taxon>Bacillati</taxon>
        <taxon>Actinomycetota</taxon>
        <taxon>Actinomycetes</taxon>
        <taxon>Pseudonocardiales</taxon>
        <taxon>Pseudonocardiaceae</taxon>
        <taxon>Kutzneria</taxon>
    </lineage>
</organism>
<dbReference type="PROSITE" id="PS50043">
    <property type="entry name" value="HTH_LUXR_2"/>
    <property type="match status" value="1"/>
</dbReference>
<keyword evidence="3" id="KW-1185">Reference proteome</keyword>
<dbReference type="Gene3D" id="3.30.70.1230">
    <property type="entry name" value="Nucleotide cyclase"/>
    <property type="match status" value="1"/>
</dbReference>
<dbReference type="PANTHER" id="PTHR47691:SF3">
    <property type="entry name" value="HTH-TYPE TRANSCRIPTIONAL REGULATOR RV0890C-RELATED"/>
    <property type="match status" value="1"/>
</dbReference>
<dbReference type="Gene3D" id="1.10.10.10">
    <property type="entry name" value="Winged helix-like DNA-binding domain superfamily/Winged helix DNA-binding domain"/>
    <property type="match status" value="1"/>
</dbReference>
<dbReference type="CDD" id="cd06170">
    <property type="entry name" value="LuxR_C_like"/>
    <property type="match status" value="1"/>
</dbReference>
<dbReference type="InterPro" id="IPR027417">
    <property type="entry name" value="P-loop_NTPase"/>
</dbReference>
<proteinExistence type="predicted"/>
<accession>A0ABV6N6I2</accession>
<dbReference type="InterPro" id="IPR036388">
    <property type="entry name" value="WH-like_DNA-bd_sf"/>
</dbReference>
<dbReference type="PRINTS" id="PR00364">
    <property type="entry name" value="DISEASERSIST"/>
</dbReference>
<dbReference type="PANTHER" id="PTHR47691">
    <property type="entry name" value="REGULATOR-RELATED"/>
    <property type="match status" value="1"/>
</dbReference>
<dbReference type="SUPFAM" id="SSF55073">
    <property type="entry name" value="Nucleotide cyclase"/>
    <property type="match status" value="1"/>
</dbReference>
<comment type="caution">
    <text evidence="2">The sequence shown here is derived from an EMBL/GenBank/DDBJ whole genome shotgun (WGS) entry which is preliminary data.</text>
</comment>